<organism evidence="1 2">
    <name type="scientific">Astyanax mexicanus</name>
    <name type="common">Blind cave fish</name>
    <name type="synonym">Astyanax fasciatus mexicanus</name>
    <dbReference type="NCBI Taxonomy" id="7994"/>
    <lineage>
        <taxon>Eukaryota</taxon>
        <taxon>Metazoa</taxon>
        <taxon>Chordata</taxon>
        <taxon>Craniata</taxon>
        <taxon>Vertebrata</taxon>
        <taxon>Euteleostomi</taxon>
        <taxon>Actinopterygii</taxon>
        <taxon>Neopterygii</taxon>
        <taxon>Teleostei</taxon>
        <taxon>Ostariophysi</taxon>
        <taxon>Characiformes</taxon>
        <taxon>Characoidei</taxon>
        <taxon>Acestrorhamphidae</taxon>
        <taxon>Acestrorhamphinae</taxon>
        <taxon>Astyanax</taxon>
    </lineage>
</organism>
<evidence type="ECO:0000313" key="2">
    <source>
        <dbReference type="Proteomes" id="UP000752171"/>
    </source>
</evidence>
<dbReference type="EMBL" id="JAICCE010000014">
    <property type="protein sequence ID" value="KAG9268502.1"/>
    <property type="molecule type" value="Genomic_DNA"/>
</dbReference>
<evidence type="ECO:0000313" key="1">
    <source>
        <dbReference type="EMBL" id="KAG9268502.1"/>
    </source>
</evidence>
<proteinExistence type="predicted"/>
<gene>
    <name evidence="1" type="ORF">AMEX_G17487</name>
</gene>
<reference evidence="1 2" key="1">
    <citation type="submission" date="2021-07" db="EMBL/GenBank/DDBJ databases">
        <authorList>
            <person name="Imarazene B."/>
            <person name="Zahm M."/>
            <person name="Klopp C."/>
            <person name="Cabau C."/>
            <person name="Beille S."/>
            <person name="Jouanno E."/>
            <person name="Castinel A."/>
            <person name="Lluch J."/>
            <person name="Gil L."/>
            <person name="Kuchtly C."/>
            <person name="Lopez Roques C."/>
            <person name="Donnadieu C."/>
            <person name="Parrinello H."/>
            <person name="Journot L."/>
            <person name="Du K."/>
            <person name="Schartl M."/>
            <person name="Retaux S."/>
            <person name="Guiguen Y."/>
        </authorList>
    </citation>
    <scope>NUCLEOTIDE SEQUENCE [LARGE SCALE GENOMIC DNA]</scope>
    <source>
        <strain evidence="1">Pach_M1</strain>
        <tissue evidence="1">Testis</tissue>
    </source>
</reference>
<dbReference type="Proteomes" id="UP000752171">
    <property type="component" value="Unassembled WGS sequence"/>
</dbReference>
<sequence>MTSPATPTHTTTRGFSISWGSAMVKLSAVRNTALTSAPMTSARIQPNVFLLVAWVFSAKRTATRATVSAITSLSMWKESESIARDAVTLLTTSSTMKKLKVRQSMQSRRPLLFFIYLSFTDTDIKVYTINCMFNCTDNIIIVNT</sequence>
<accession>A0A8T2LET9</accession>
<name>A0A8T2LET9_ASTMX</name>
<comment type="caution">
    <text evidence="1">The sequence shown here is derived from an EMBL/GenBank/DDBJ whole genome shotgun (WGS) entry which is preliminary data.</text>
</comment>
<protein>
    <submittedName>
        <fullName evidence="1">Uncharacterized protein</fullName>
    </submittedName>
</protein>
<dbReference type="AlphaFoldDB" id="A0A8T2LET9"/>